<evidence type="ECO:0000313" key="8">
    <source>
        <dbReference type="EMBL" id="GGO66853.1"/>
    </source>
</evidence>
<comment type="caution">
    <text evidence="8">The sequence shown here is derived from an EMBL/GenBank/DDBJ whole genome shotgun (WGS) entry which is preliminary data.</text>
</comment>
<feature type="transmembrane region" description="Helical" evidence="6">
    <location>
        <begin position="147"/>
        <end position="169"/>
    </location>
</feature>
<keyword evidence="5 6" id="KW-0472">Membrane</keyword>
<organism evidence="8 9">
    <name type="scientific">Microbacterium nanhaiense</name>
    <dbReference type="NCBI Taxonomy" id="1301026"/>
    <lineage>
        <taxon>Bacteria</taxon>
        <taxon>Bacillati</taxon>
        <taxon>Actinomycetota</taxon>
        <taxon>Actinomycetes</taxon>
        <taxon>Micrococcales</taxon>
        <taxon>Microbacteriaceae</taxon>
        <taxon>Microbacterium</taxon>
    </lineage>
</organism>
<dbReference type="RefSeq" id="WP_188702794.1">
    <property type="nucleotide sequence ID" value="NZ_BMMQ01000010.1"/>
</dbReference>
<feature type="transmembrane region" description="Helical" evidence="6">
    <location>
        <begin position="115"/>
        <end position="135"/>
    </location>
</feature>
<evidence type="ECO:0000313" key="9">
    <source>
        <dbReference type="Proteomes" id="UP000638043"/>
    </source>
</evidence>
<name>A0ABQ2N8D2_9MICO</name>
<comment type="subcellular location">
    <subcellularLocation>
        <location evidence="1">Membrane</location>
        <topology evidence="1">Multi-pass membrane protein</topology>
    </subcellularLocation>
</comment>
<dbReference type="InterPro" id="IPR004307">
    <property type="entry name" value="TspO_MBR"/>
</dbReference>
<reference evidence="9" key="1">
    <citation type="journal article" date="2019" name="Int. J. Syst. Evol. Microbiol.">
        <title>The Global Catalogue of Microorganisms (GCM) 10K type strain sequencing project: providing services to taxonomists for standard genome sequencing and annotation.</title>
        <authorList>
            <consortium name="The Broad Institute Genomics Platform"/>
            <consortium name="The Broad Institute Genome Sequencing Center for Infectious Disease"/>
            <person name="Wu L."/>
            <person name="Ma J."/>
        </authorList>
    </citation>
    <scope>NUCLEOTIDE SEQUENCE [LARGE SCALE GENOMIC DNA]</scope>
    <source>
        <strain evidence="9">CGMCC 4.7181</strain>
    </source>
</reference>
<gene>
    <name evidence="8" type="primary">tspO</name>
    <name evidence="8" type="ORF">GCM10010910_27240</name>
</gene>
<protein>
    <submittedName>
        <fullName evidence="8">Tryptophan-rich sensory protein</fullName>
    </submittedName>
</protein>
<accession>A0ABQ2N8D2</accession>
<feature type="signal peptide" evidence="7">
    <location>
        <begin position="1"/>
        <end position="25"/>
    </location>
</feature>
<dbReference type="Gene3D" id="1.20.1260.100">
    <property type="entry name" value="TspO/MBR protein"/>
    <property type="match status" value="1"/>
</dbReference>
<keyword evidence="3 6" id="KW-0812">Transmembrane</keyword>
<evidence type="ECO:0000256" key="7">
    <source>
        <dbReference type="SAM" id="SignalP"/>
    </source>
</evidence>
<proteinExistence type="inferred from homology"/>
<feature type="chain" id="PRO_5047124243" evidence="7">
    <location>
        <begin position="26"/>
        <end position="170"/>
    </location>
</feature>
<dbReference type="PANTHER" id="PTHR10057">
    <property type="entry name" value="PERIPHERAL-TYPE BENZODIAZEPINE RECEPTOR"/>
    <property type="match status" value="1"/>
</dbReference>
<dbReference type="PANTHER" id="PTHR10057:SF0">
    <property type="entry name" value="TRANSLOCATOR PROTEIN"/>
    <property type="match status" value="1"/>
</dbReference>
<feature type="transmembrane region" description="Helical" evidence="6">
    <location>
        <begin position="88"/>
        <end position="109"/>
    </location>
</feature>
<dbReference type="InterPro" id="IPR038330">
    <property type="entry name" value="TspO/MBR-related_sf"/>
</dbReference>
<keyword evidence="7" id="KW-0732">Signal</keyword>
<dbReference type="EMBL" id="BMMQ01000010">
    <property type="protein sequence ID" value="GGO66853.1"/>
    <property type="molecule type" value="Genomic_DNA"/>
</dbReference>
<evidence type="ECO:0000256" key="4">
    <source>
        <dbReference type="ARBA" id="ARBA00022989"/>
    </source>
</evidence>
<evidence type="ECO:0000256" key="3">
    <source>
        <dbReference type="ARBA" id="ARBA00022692"/>
    </source>
</evidence>
<sequence>MTRTPSLARQILVAAVLLLAVVAIAAGGSLATAGFVDGWYADAEKVPWNPPNAVFGPVWSVLYLMIAISGFVLWRWVARDGRRWDPALTVYVVQLALNAAWTPIFFAGYSVMGEAAWWVALVVILVLIVCVIWYMGLCATRIKAAGWLLAPYLVWILYASTLNAGIVALN</sequence>
<comment type="similarity">
    <text evidence="2">Belongs to the TspO/BZRP family.</text>
</comment>
<feature type="transmembrane region" description="Helical" evidence="6">
    <location>
        <begin position="55"/>
        <end position="76"/>
    </location>
</feature>
<evidence type="ECO:0000256" key="5">
    <source>
        <dbReference type="ARBA" id="ARBA00023136"/>
    </source>
</evidence>
<evidence type="ECO:0000256" key="1">
    <source>
        <dbReference type="ARBA" id="ARBA00004141"/>
    </source>
</evidence>
<keyword evidence="4 6" id="KW-1133">Transmembrane helix</keyword>
<dbReference type="Proteomes" id="UP000638043">
    <property type="component" value="Unassembled WGS sequence"/>
</dbReference>
<evidence type="ECO:0000256" key="6">
    <source>
        <dbReference type="SAM" id="Phobius"/>
    </source>
</evidence>
<evidence type="ECO:0000256" key="2">
    <source>
        <dbReference type="ARBA" id="ARBA00007524"/>
    </source>
</evidence>
<dbReference type="CDD" id="cd15904">
    <property type="entry name" value="TSPO_MBR"/>
    <property type="match status" value="1"/>
</dbReference>
<dbReference type="PIRSF" id="PIRSF005859">
    <property type="entry name" value="PBR"/>
    <property type="match status" value="1"/>
</dbReference>
<dbReference type="Pfam" id="PF03073">
    <property type="entry name" value="TspO_MBR"/>
    <property type="match status" value="1"/>
</dbReference>
<keyword evidence="9" id="KW-1185">Reference proteome</keyword>